<dbReference type="PANTHER" id="PTHR14494:SF0">
    <property type="entry name" value="ALADIN"/>
    <property type="match status" value="1"/>
</dbReference>
<name>A0AAV0WD22_9HEMI</name>
<dbReference type="GO" id="GO:0005643">
    <property type="term" value="C:nuclear pore"/>
    <property type="evidence" value="ECO:0007669"/>
    <property type="project" value="TreeGrafter"/>
</dbReference>
<reference evidence="2 3" key="1">
    <citation type="submission" date="2023-01" db="EMBL/GenBank/DDBJ databases">
        <authorList>
            <person name="Whitehead M."/>
        </authorList>
    </citation>
    <scope>NUCLEOTIDE SEQUENCE [LARGE SCALE GENOMIC DNA]</scope>
</reference>
<dbReference type="Proteomes" id="UP001160148">
    <property type="component" value="Unassembled WGS sequence"/>
</dbReference>
<dbReference type="InterPro" id="IPR001680">
    <property type="entry name" value="WD40_rpt"/>
</dbReference>
<dbReference type="InterPro" id="IPR015943">
    <property type="entry name" value="WD40/YVTN_repeat-like_dom_sf"/>
</dbReference>
<comment type="caution">
    <text evidence="2">The sequence shown here is derived from an EMBL/GenBank/DDBJ whole genome shotgun (WGS) entry which is preliminary data.</text>
</comment>
<dbReference type="PANTHER" id="PTHR14494">
    <property type="entry name" value="ALADIN/ADRACALIN/AAAS"/>
    <property type="match status" value="1"/>
</dbReference>
<organism evidence="2 3">
    <name type="scientific">Macrosiphum euphorbiae</name>
    <name type="common">potato aphid</name>
    <dbReference type="NCBI Taxonomy" id="13131"/>
    <lineage>
        <taxon>Eukaryota</taxon>
        <taxon>Metazoa</taxon>
        <taxon>Ecdysozoa</taxon>
        <taxon>Arthropoda</taxon>
        <taxon>Hexapoda</taxon>
        <taxon>Insecta</taxon>
        <taxon>Pterygota</taxon>
        <taxon>Neoptera</taxon>
        <taxon>Paraneoptera</taxon>
        <taxon>Hemiptera</taxon>
        <taxon>Sternorrhyncha</taxon>
        <taxon>Aphidomorpha</taxon>
        <taxon>Aphidoidea</taxon>
        <taxon>Aphididae</taxon>
        <taxon>Macrosiphini</taxon>
        <taxon>Macrosiphum</taxon>
    </lineage>
</organism>
<accession>A0AAV0WD22</accession>
<feature type="domain" description="Aladin seven-bladed propeller" evidence="1">
    <location>
        <begin position="399"/>
        <end position="733"/>
    </location>
</feature>
<dbReference type="InterPro" id="IPR036322">
    <property type="entry name" value="WD40_repeat_dom_sf"/>
</dbReference>
<dbReference type="SMART" id="SM00320">
    <property type="entry name" value="WD40"/>
    <property type="match status" value="4"/>
</dbReference>
<dbReference type="Gene3D" id="2.130.10.10">
    <property type="entry name" value="YVTN repeat-like/Quinoprotein amine dehydrogenase"/>
    <property type="match status" value="1"/>
</dbReference>
<keyword evidence="3" id="KW-1185">Reference proteome</keyword>
<dbReference type="SUPFAM" id="SSF50978">
    <property type="entry name" value="WD40 repeat-like"/>
    <property type="match status" value="1"/>
</dbReference>
<evidence type="ECO:0000259" key="1">
    <source>
        <dbReference type="Pfam" id="PF25460"/>
    </source>
</evidence>
<dbReference type="Pfam" id="PF25460">
    <property type="entry name" value="Beta-prop_Aladin"/>
    <property type="match status" value="1"/>
</dbReference>
<dbReference type="EMBL" id="CARXXK010000002">
    <property type="protein sequence ID" value="CAI6353804.1"/>
    <property type="molecule type" value="Genomic_DNA"/>
</dbReference>
<evidence type="ECO:0000313" key="3">
    <source>
        <dbReference type="Proteomes" id="UP001160148"/>
    </source>
</evidence>
<dbReference type="InterPro" id="IPR057403">
    <property type="entry name" value="Beta-prop_Aladin"/>
</dbReference>
<evidence type="ECO:0000313" key="2">
    <source>
        <dbReference type="EMBL" id="CAI6353804.1"/>
    </source>
</evidence>
<protein>
    <recommendedName>
        <fullName evidence="1">Aladin seven-bladed propeller domain-containing protein</fullName>
    </recommendedName>
</protein>
<gene>
    <name evidence="2" type="ORF">MEUPH1_LOCUS9882</name>
</gene>
<proteinExistence type="predicted"/>
<sequence>MCSLRDFPELRDCSLTDKNVSMALVIKRVKPEAIDYPNIVIQLKGDQNPEPLFLPTSRLTTLQQILSKFAEENFWTACDELAKFFKRNPSNLSVLMYPLGVIMRFSPRASLKVKIKARLKRMVATRPMVIDRYDITKFKDEIFCKRFKSEIHKRSSELNIDNIDSINNMWRRVQETIKETSAEVLGKPKNTKKPWFNERCEKALNQRKTFRNLYLNDPSHEENKTKYNESRKEASRTFKYEKRVYTKNILEEAEKYHNEHNTHQLYKKINTLKGGYKKYEKFLVKEDGTLITARSDIVERWKTYFEHLLNCNDPRETFTWKRTEPNLNECTIPSKQEIELQIRRLKNYKSPGEDGIQGEIMKMLDEDSLTHIHRLLTHIWEQEVLPEGWNVAVGSENLVLTDISRTKLWSSSVVRCITWHPQVTKLAIVSSHDIVYVYNRKGSEAKIKNKSQSAILSLAWRPLSIGTLAVGCEKGIFIWTIEFSNIHVRPTVNNVCKFVRDDHRYITGLSWNKMGDLLISSALTSKTMYIWNYPLETCVPLRSISSDTLNFVHWSPDNTKVFSCSTSETFRIWSTDNWTSDKWSLNNRSRVQCACWSPCSLVLLFATDSCSIINAIDFRKSDVFNGSRNYKKVAWPIVDIKSECINDKVIGGTLSDMCWDQNAQRLAITFKNSGSLVVFQTALSEAVVDCIPFCIIQGRLDEEPSAIAFQPTYEKGSLLTIGWSNGNIEYVPFEYITKPKHEPEMFGTNLFGVNNDRSISGLPSMTTTTNSLIEYLLN</sequence>
<dbReference type="GO" id="GO:0006913">
    <property type="term" value="P:nucleocytoplasmic transport"/>
    <property type="evidence" value="ECO:0007669"/>
    <property type="project" value="TreeGrafter"/>
</dbReference>
<dbReference type="InterPro" id="IPR045139">
    <property type="entry name" value="Aladin"/>
</dbReference>
<dbReference type="AlphaFoldDB" id="A0AAV0WD22"/>